<dbReference type="AlphaFoldDB" id="A0A5D3E7G6"/>
<evidence type="ECO:0000313" key="3">
    <source>
        <dbReference type="Proteomes" id="UP000321393"/>
    </source>
</evidence>
<reference evidence="3 4" key="1">
    <citation type="submission" date="2019-08" db="EMBL/GenBank/DDBJ databases">
        <title>Draft genome sequences of two oriental melons (Cucumis melo L. var makuwa).</title>
        <authorList>
            <person name="Kwon S.-Y."/>
        </authorList>
    </citation>
    <scope>NUCLEOTIDE SEQUENCE [LARGE SCALE GENOMIC DNA]</scope>
    <source>
        <strain evidence="4">cv. Chang Bougi</strain>
        <strain evidence="3">cv. SW 3</strain>
        <tissue evidence="2">Leaf</tissue>
    </source>
</reference>
<evidence type="ECO:0000313" key="2">
    <source>
        <dbReference type="EMBL" id="TYK31636.1"/>
    </source>
</evidence>
<proteinExistence type="predicted"/>
<gene>
    <name evidence="2" type="ORF">E5676_scaffold340G00270</name>
    <name evidence="1" type="ORF">E6C27_scaffold219G002310</name>
</gene>
<accession>A0A5D3E7G6</accession>
<dbReference type="Proteomes" id="UP000321947">
    <property type="component" value="Unassembled WGS sequence"/>
</dbReference>
<evidence type="ECO:0000313" key="4">
    <source>
        <dbReference type="Proteomes" id="UP000321947"/>
    </source>
</evidence>
<dbReference type="Proteomes" id="UP000321393">
    <property type="component" value="Unassembled WGS sequence"/>
</dbReference>
<dbReference type="EMBL" id="SSTE01021801">
    <property type="protein sequence ID" value="KAA0032364.1"/>
    <property type="molecule type" value="Genomic_DNA"/>
</dbReference>
<sequence length="219" mass="24353">MLKEPILKFARENKIELDIDEVAQASYVAVKMTSSVSPLTEFYDQRKSLIQYGTFEPILVRFQQKIMAMDSQNKEELDDGEEWIVGVRSSAWVFPILEGTVVISGFVFLKFKSFVVASSSTSSKALSSIVASSSSSLKALSFIDPPRGSSSSSSSSMCCSREDHHLHFQCVVAKRITIFIFILDVLQPKGSSSSMCCCQEDHCHLQCVVAKRNIIFNVL</sequence>
<evidence type="ECO:0000313" key="1">
    <source>
        <dbReference type="EMBL" id="KAA0032364.1"/>
    </source>
</evidence>
<name>A0A5D3E7G6_CUCMM</name>
<organism evidence="2 4">
    <name type="scientific">Cucumis melo var. makuwa</name>
    <name type="common">Oriental melon</name>
    <dbReference type="NCBI Taxonomy" id="1194695"/>
    <lineage>
        <taxon>Eukaryota</taxon>
        <taxon>Viridiplantae</taxon>
        <taxon>Streptophyta</taxon>
        <taxon>Embryophyta</taxon>
        <taxon>Tracheophyta</taxon>
        <taxon>Spermatophyta</taxon>
        <taxon>Magnoliopsida</taxon>
        <taxon>eudicotyledons</taxon>
        <taxon>Gunneridae</taxon>
        <taxon>Pentapetalae</taxon>
        <taxon>rosids</taxon>
        <taxon>fabids</taxon>
        <taxon>Cucurbitales</taxon>
        <taxon>Cucurbitaceae</taxon>
        <taxon>Benincaseae</taxon>
        <taxon>Cucumis</taxon>
    </lineage>
</organism>
<dbReference type="EMBL" id="SSTD01000030">
    <property type="protein sequence ID" value="TYK31636.1"/>
    <property type="molecule type" value="Genomic_DNA"/>
</dbReference>
<comment type="caution">
    <text evidence="2">The sequence shown here is derived from an EMBL/GenBank/DDBJ whole genome shotgun (WGS) entry which is preliminary data.</text>
</comment>
<protein>
    <submittedName>
        <fullName evidence="2">Retrotransposon gag protein</fullName>
    </submittedName>
</protein>